<sequence>MSMTIRESYHHGELRSALIAASDEIIRESGVEGFSLREAARRAGVSPGAPKHHFGSIVGLLTEVAIAAYGQLARYLSDALIEDETAEQKLQSLGAAYVRYALDNPGHFRLICRKDLVNRHHPDFEPAVYSAMAGFVLAAAEYYGSTFPPETDHAVHPGIVSAVSTIHGIAHMAIEDKFSFVLRSDEPETELLGTLLPSMLNFNWPVKDLQ</sequence>
<keyword evidence="1" id="KW-0805">Transcription regulation</keyword>
<comment type="caution">
    <text evidence="6">The sequence shown here is derived from an EMBL/GenBank/DDBJ whole genome shotgun (WGS) entry which is preliminary data.</text>
</comment>
<dbReference type="Proteomes" id="UP000533724">
    <property type="component" value="Unassembled WGS sequence"/>
</dbReference>
<dbReference type="PANTHER" id="PTHR30055:SF220">
    <property type="entry name" value="TETR-FAMILY REGULATORY PROTEIN"/>
    <property type="match status" value="1"/>
</dbReference>
<accession>A0A7W6UT88</accession>
<evidence type="ECO:0000259" key="5">
    <source>
        <dbReference type="PROSITE" id="PS50977"/>
    </source>
</evidence>
<evidence type="ECO:0000256" key="3">
    <source>
        <dbReference type="ARBA" id="ARBA00023163"/>
    </source>
</evidence>
<keyword evidence="3" id="KW-0804">Transcription</keyword>
<dbReference type="EMBL" id="JACIHI010000031">
    <property type="protein sequence ID" value="MBB4443939.1"/>
    <property type="molecule type" value="Genomic_DNA"/>
</dbReference>
<dbReference type="InterPro" id="IPR001647">
    <property type="entry name" value="HTH_TetR"/>
</dbReference>
<gene>
    <name evidence="6" type="ORF">GGE15_007250</name>
</gene>
<evidence type="ECO:0000313" key="6">
    <source>
        <dbReference type="EMBL" id="MBB4443939.1"/>
    </source>
</evidence>
<dbReference type="Pfam" id="PF00440">
    <property type="entry name" value="TetR_N"/>
    <property type="match status" value="1"/>
</dbReference>
<evidence type="ECO:0000313" key="7">
    <source>
        <dbReference type="Proteomes" id="UP000533724"/>
    </source>
</evidence>
<feature type="DNA-binding region" description="H-T-H motif" evidence="4">
    <location>
        <begin position="35"/>
        <end position="54"/>
    </location>
</feature>
<proteinExistence type="predicted"/>
<dbReference type="SUPFAM" id="SSF46689">
    <property type="entry name" value="Homeodomain-like"/>
    <property type="match status" value="1"/>
</dbReference>
<dbReference type="GO" id="GO:0000976">
    <property type="term" value="F:transcription cis-regulatory region binding"/>
    <property type="evidence" value="ECO:0007669"/>
    <property type="project" value="TreeGrafter"/>
</dbReference>
<feature type="domain" description="HTH tetR-type" evidence="5">
    <location>
        <begin position="12"/>
        <end position="72"/>
    </location>
</feature>
<protein>
    <submittedName>
        <fullName evidence="6">AcrR family transcriptional regulator</fullName>
    </submittedName>
</protein>
<evidence type="ECO:0000256" key="2">
    <source>
        <dbReference type="ARBA" id="ARBA00023125"/>
    </source>
</evidence>
<dbReference type="SUPFAM" id="SSF48498">
    <property type="entry name" value="Tetracyclin repressor-like, C-terminal domain"/>
    <property type="match status" value="1"/>
</dbReference>
<keyword evidence="2 4" id="KW-0238">DNA-binding</keyword>
<evidence type="ECO:0000256" key="4">
    <source>
        <dbReference type="PROSITE-ProRule" id="PRU00335"/>
    </source>
</evidence>
<dbReference type="InterPro" id="IPR025996">
    <property type="entry name" value="MT1864/Rv1816-like_C"/>
</dbReference>
<organism evidence="6 7">
    <name type="scientific">Rhizobium esperanzae</name>
    <dbReference type="NCBI Taxonomy" id="1967781"/>
    <lineage>
        <taxon>Bacteria</taxon>
        <taxon>Pseudomonadati</taxon>
        <taxon>Pseudomonadota</taxon>
        <taxon>Alphaproteobacteria</taxon>
        <taxon>Hyphomicrobiales</taxon>
        <taxon>Rhizobiaceae</taxon>
        <taxon>Rhizobium/Agrobacterium group</taxon>
        <taxon>Rhizobium</taxon>
    </lineage>
</organism>
<dbReference type="PANTHER" id="PTHR30055">
    <property type="entry name" value="HTH-TYPE TRANSCRIPTIONAL REGULATOR RUTR"/>
    <property type="match status" value="1"/>
</dbReference>
<dbReference type="GO" id="GO:0003700">
    <property type="term" value="F:DNA-binding transcription factor activity"/>
    <property type="evidence" value="ECO:0007669"/>
    <property type="project" value="TreeGrafter"/>
</dbReference>
<dbReference type="Pfam" id="PF13305">
    <property type="entry name" value="TetR_C_33"/>
    <property type="match status" value="1"/>
</dbReference>
<dbReference type="PROSITE" id="PS50977">
    <property type="entry name" value="HTH_TETR_2"/>
    <property type="match status" value="1"/>
</dbReference>
<dbReference type="InterPro" id="IPR036271">
    <property type="entry name" value="Tet_transcr_reg_TetR-rel_C_sf"/>
</dbReference>
<dbReference type="Gene3D" id="1.10.357.10">
    <property type="entry name" value="Tetracycline Repressor, domain 2"/>
    <property type="match status" value="1"/>
</dbReference>
<name>A0A7W6UT88_9HYPH</name>
<evidence type="ECO:0000256" key="1">
    <source>
        <dbReference type="ARBA" id="ARBA00023015"/>
    </source>
</evidence>
<reference evidence="6 7" key="1">
    <citation type="submission" date="2020-08" db="EMBL/GenBank/DDBJ databases">
        <title>Genomic Encyclopedia of Type Strains, Phase IV (KMG-V): Genome sequencing to study the core and pangenomes of soil and plant-associated prokaryotes.</title>
        <authorList>
            <person name="Whitman W."/>
        </authorList>
    </citation>
    <scope>NUCLEOTIDE SEQUENCE [LARGE SCALE GENOMIC DNA]</scope>
    <source>
        <strain evidence="6 7">SEMIA 414</strain>
    </source>
</reference>
<dbReference type="InterPro" id="IPR009057">
    <property type="entry name" value="Homeodomain-like_sf"/>
</dbReference>
<dbReference type="InterPro" id="IPR050109">
    <property type="entry name" value="HTH-type_TetR-like_transc_reg"/>
</dbReference>
<dbReference type="AlphaFoldDB" id="A0A7W6UT88"/>